<evidence type="ECO:0000256" key="2">
    <source>
        <dbReference type="SAM" id="Phobius"/>
    </source>
</evidence>
<feature type="compositionally biased region" description="Low complexity" evidence="1">
    <location>
        <begin position="226"/>
        <end position="242"/>
    </location>
</feature>
<protein>
    <submittedName>
        <fullName evidence="3">Uncharacterized protein</fullName>
    </submittedName>
</protein>
<dbReference type="Proteomes" id="UP000678513">
    <property type="component" value="Chromosome"/>
</dbReference>
<proteinExistence type="predicted"/>
<dbReference type="EMBL" id="CP072384">
    <property type="protein sequence ID" value="QUC07701.1"/>
    <property type="molecule type" value="Genomic_DNA"/>
</dbReference>
<organism evidence="3 4">
    <name type="scientific">Arachnia rubra</name>
    <dbReference type="NCBI Taxonomy" id="1547448"/>
    <lineage>
        <taxon>Bacteria</taxon>
        <taxon>Bacillati</taxon>
        <taxon>Actinomycetota</taxon>
        <taxon>Actinomycetes</taxon>
        <taxon>Propionibacteriales</taxon>
        <taxon>Propionibacteriaceae</taxon>
        <taxon>Arachnia</taxon>
    </lineage>
</organism>
<evidence type="ECO:0000313" key="3">
    <source>
        <dbReference type="EMBL" id="QUC07701.1"/>
    </source>
</evidence>
<keyword evidence="2" id="KW-0812">Transmembrane</keyword>
<evidence type="ECO:0000256" key="1">
    <source>
        <dbReference type="SAM" id="MobiDB-lite"/>
    </source>
</evidence>
<keyword evidence="2" id="KW-0472">Membrane</keyword>
<sequence length="258" mass="28352">MLAGIVISVLVLAVLAFGLPWLSVHKDDVDVLDGDPVERFSGSMRILRGNVNEYDDEEDSPVEVSTPLTRRAELTELRLMAREAAMRRRRVVTALGVMTLLCLVLCLFDIVPGWSVAIPIVALGAFLISARVGVKKMHRRFDERAAKVKAGYVDGESTSMMKAIEEEETSHEFSVDLTAPEKSGPLWEPIPVITPTYVSKPLVPRSVRTIDLSAPVNNTIIIPTADTPADRPVAPRRAAPADWEPPEELVQRPRAVGE</sequence>
<gene>
    <name evidence="3" type="ORF">J5A65_12340</name>
</gene>
<feature type="transmembrane region" description="Helical" evidence="2">
    <location>
        <begin position="91"/>
        <end position="110"/>
    </location>
</feature>
<feature type="compositionally biased region" description="Basic and acidic residues" evidence="1">
    <location>
        <begin position="249"/>
        <end position="258"/>
    </location>
</feature>
<feature type="transmembrane region" description="Helical" evidence="2">
    <location>
        <begin position="116"/>
        <end position="134"/>
    </location>
</feature>
<reference evidence="3 4" key="1">
    <citation type="submission" date="2021-03" db="EMBL/GenBank/DDBJ databases">
        <title>Human Oral Microbial Genomes.</title>
        <authorList>
            <person name="Johnston C.D."/>
            <person name="Chen T."/>
            <person name="Dewhirst F.E."/>
        </authorList>
    </citation>
    <scope>NUCLEOTIDE SEQUENCE [LARGE SCALE GENOMIC DNA]</scope>
    <source>
        <strain evidence="3 4">DSMZ 100122</strain>
    </source>
</reference>
<dbReference type="RefSeq" id="WP_212322399.1">
    <property type="nucleotide sequence ID" value="NZ_AP024463.1"/>
</dbReference>
<evidence type="ECO:0000313" key="4">
    <source>
        <dbReference type="Proteomes" id="UP000678513"/>
    </source>
</evidence>
<feature type="region of interest" description="Disordered" evidence="1">
    <location>
        <begin position="226"/>
        <end position="258"/>
    </location>
</feature>
<keyword evidence="2" id="KW-1133">Transmembrane helix</keyword>
<keyword evidence="4" id="KW-1185">Reference proteome</keyword>
<feature type="transmembrane region" description="Helical" evidence="2">
    <location>
        <begin position="6"/>
        <end position="24"/>
    </location>
</feature>
<name>A0ABX7Y3Z6_9ACTN</name>
<accession>A0ABX7Y3Z6</accession>